<sequence>MLLLCAAPALAAGGDALHGRRLLAERGCAACHRIAGVAPSGSRTGPPLEHLERNSYIAGILPMNADNLARWIMHPRAIHPHSAMPELGISAQEAADMSAYLLQAPAGDAP</sequence>
<evidence type="ECO:0000256" key="4">
    <source>
        <dbReference type="PROSITE-ProRule" id="PRU00433"/>
    </source>
</evidence>
<dbReference type="PROSITE" id="PS51007">
    <property type="entry name" value="CYTC"/>
    <property type="match status" value="1"/>
</dbReference>
<organism evidence="6 7">
    <name type="scientific">Herbaspirillum rubrisubalbicans Os34</name>
    <dbReference type="NCBI Taxonomy" id="1235827"/>
    <lineage>
        <taxon>Bacteria</taxon>
        <taxon>Pseudomonadati</taxon>
        <taxon>Pseudomonadota</taxon>
        <taxon>Betaproteobacteria</taxon>
        <taxon>Burkholderiales</taxon>
        <taxon>Oxalobacteraceae</taxon>
        <taxon>Herbaspirillum</taxon>
    </lineage>
</organism>
<dbReference type="GO" id="GO:0046872">
    <property type="term" value="F:metal ion binding"/>
    <property type="evidence" value="ECO:0007669"/>
    <property type="project" value="UniProtKB-KW"/>
</dbReference>
<dbReference type="Pfam" id="PF00034">
    <property type="entry name" value="Cytochrom_C"/>
    <property type="match status" value="1"/>
</dbReference>
<dbReference type="InterPro" id="IPR036909">
    <property type="entry name" value="Cyt_c-like_dom_sf"/>
</dbReference>
<keyword evidence="3 4" id="KW-0408">Iron</keyword>
<evidence type="ECO:0000256" key="2">
    <source>
        <dbReference type="ARBA" id="ARBA00022723"/>
    </source>
</evidence>
<evidence type="ECO:0000256" key="1">
    <source>
        <dbReference type="ARBA" id="ARBA00022617"/>
    </source>
</evidence>
<proteinExistence type="predicted"/>
<evidence type="ECO:0000259" key="5">
    <source>
        <dbReference type="PROSITE" id="PS51007"/>
    </source>
</evidence>
<dbReference type="GO" id="GO:0009055">
    <property type="term" value="F:electron transfer activity"/>
    <property type="evidence" value="ECO:0007669"/>
    <property type="project" value="InterPro"/>
</dbReference>
<reference evidence="6 7" key="1">
    <citation type="journal article" date="2012" name="J. Bacteriol.">
        <title>Genome sequence of the pathogenic Herbaspirillum seropedicae strain Os34, isolated from rice roots.</title>
        <authorList>
            <person name="Ye W."/>
            <person name="Ye S."/>
            <person name="Liu J."/>
            <person name="Chang S."/>
            <person name="Chen M."/>
            <person name="Zhu B."/>
            <person name="Guo L."/>
            <person name="An Q."/>
        </authorList>
    </citation>
    <scope>NUCLEOTIDE SEQUENCE [LARGE SCALE GENOMIC DNA]</scope>
    <source>
        <strain evidence="6 7">Os34</strain>
    </source>
</reference>
<accession>A0A6M3ZRM4</accession>
<dbReference type="Gene3D" id="1.10.760.10">
    <property type="entry name" value="Cytochrome c-like domain"/>
    <property type="match status" value="1"/>
</dbReference>
<dbReference type="SUPFAM" id="SSF46626">
    <property type="entry name" value="Cytochrome c"/>
    <property type="match status" value="1"/>
</dbReference>
<dbReference type="EMBL" id="CP008956">
    <property type="protein sequence ID" value="QJQ01304.1"/>
    <property type="molecule type" value="Genomic_DNA"/>
</dbReference>
<evidence type="ECO:0000313" key="6">
    <source>
        <dbReference type="EMBL" id="QJQ01304.1"/>
    </source>
</evidence>
<dbReference type="AlphaFoldDB" id="A0A6M3ZRM4"/>
<dbReference type="InterPro" id="IPR009056">
    <property type="entry name" value="Cyt_c-like_dom"/>
</dbReference>
<feature type="domain" description="Cytochrome c" evidence="5">
    <location>
        <begin position="14"/>
        <end position="105"/>
    </location>
</feature>
<dbReference type="GO" id="GO:0020037">
    <property type="term" value="F:heme binding"/>
    <property type="evidence" value="ECO:0007669"/>
    <property type="project" value="InterPro"/>
</dbReference>
<gene>
    <name evidence="6" type="ORF">C798_13970</name>
</gene>
<dbReference type="Proteomes" id="UP000501648">
    <property type="component" value="Chromosome"/>
</dbReference>
<keyword evidence="2 4" id="KW-0479">Metal-binding</keyword>
<evidence type="ECO:0000256" key="3">
    <source>
        <dbReference type="ARBA" id="ARBA00023004"/>
    </source>
</evidence>
<protein>
    <submittedName>
        <fullName evidence="6">Cytochrome c1 protein</fullName>
    </submittedName>
</protein>
<name>A0A6M3ZRM4_9BURK</name>
<keyword evidence="1 4" id="KW-0349">Heme</keyword>
<evidence type="ECO:0000313" key="7">
    <source>
        <dbReference type="Proteomes" id="UP000501648"/>
    </source>
</evidence>